<sequence length="280" mass="29406">MMDIDRRTATFLTLLAPLVAGSAASAAGAQQAPAGASAKVGSYMDLVPPSWKGKEQIGIVIYDHITALDVIGPHYFLGRLAGAEIHFVADSLRPVPSENGLILTPNATFETCPKDLDVLMTGGGTSGTLAAMRDPAMLAFLADRGSRAKWVTSVCTGSLLLGQAGLLHGYRATSHWLGRPFLKDFGAIEVDERVVFDRNRATGAGVSAGLDLALALIQKLRPLEFAQAMQLLAEYAPEPSLDSGTPDRAPAPVLTEVRSLTSGFVAGAGEMARAYSARKA</sequence>
<accession>A0ABU9YC20</accession>
<dbReference type="PANTHER" id="PTHR43130:SF2">
    <property type="entry name" value="DJ-1_PFPI DOMAIN-CONTAINING PROTEIN"/>
    <property type="match status" value="1"/>
</dbReference>
<evidence type="ECO:0000256" key="1">
    <source>
        <dbReference type="SAM" id="SignalP"/>
    </source>
</evidence>
<feature type="signal peptide" evidence="1">
    <location>
        <begin position="1"/>
        <end position="26"/>
    </location>
</feature>
<keyword evidence="3" id="KW-0456">Lyase</keyword>
<feature type="chain" id="PRO_5046435202" evidence="1">
    <location>
        <begin position="27"/>
        <end position="280"/>
    </location>
</feature>
<feature type="domain" description="DJ-1/PfpI" evidence="2">
    <location>
        <begin position="57"/>
        <end position="218"/>
    </location>
</feature>
<reference evidence="3 4" key="1">
    <citation type="submission" date="2024-05" db="EMBL/GenBank/DDBJ databases">
        <authorList>
            <person name="Liu Q."/>
            <person name="Xin Y.-H."/>
        </authorList>
    </citation>
    <scope>NUCLEOTIDE SEQUENCE [LARGE SCALE GENOMIC DNA]</scope>
    <source>
        <strain evidence="3 4">CGMCC 1.10181</strain>
    </source>
</reference>
<evidence type="ECO:0000313" key="4">
    <source>
        <dbReference type="Proteomes" id="UP001419910"/>
    </source>
</evidence>
<evidence type="ECO:0000259" key="2">
    <source>
        <dbReference type="Pfam" id="PF01965"/>
    </source>
</evidence>
<proteinExistence type="predicted"/>
<dbReference type="Pfam" id="PF01965">
    <property type="entry name" value="DJ-1_PfpI"/>
    <property type="match status" value="1"/>
</dbReference>
<dbReference type="Gene3D" id="3.40.50.880">
    <property type="match status" value="1"/>
</dbReference>
<dbReference type="GO" id="GO:0016829">
    <property type="term" value="F:lyase activity"/>
    <property type="evidence" value="ECO:0007669"/>
    <property type="project" value="UniProtKB-KW"/>
</dbReference>
<comment type="caution">
    <text evidence="3">The sequence shown here is derived from an EMBL/GenBank/DDBJ whole genome shotgun (WGS) entry which is preliminary data.</text>
</comment>
<name>A0ABU9YC20_9SPHN</name>
<dbReference type="PANTHER" id="PTHR43130">
    <property type="entry name" value="ARAC-FAMILY TRANSCRIPTIONAL REGULATOR"/>
    <property type="match status" value="1"/>
</dbReference>
<organism evidence="3 4">
    <name type="scientific">Sphingomonas oligophenolica</name>
    <dbReference type="NCBI Taxonomy" id="301154"/>
    <lineage>
        <taxon>Bacteria</taxon>
        <taxon>Pseudomonadati</taxon>
        <taxon>Pseudomonadota</taxon>
        <taxon>Alphaproteobacteria</taxon>
        <taxon>Sphingomonadales</taxon>
        <taxon>Sphingomonadaceae</taxon>
        <taxon>Sphingomonas</taxon>
    </lineage>
</organism>
<keyword evidence="4" id="KW-1185">Reference proteome</keyword>
<dbReference type="InterPro" id="IPR029062">
    <property type="entry name" value="Class_I_gatase-like"/>
</dbReference>
<dbReference type="Proteomes" id="UP001419910">
    <property type="component" value="Unassembled WGS sequence"/>
</dbReference>
<protein>
    <submittedName>
        <fullName evidence="3">DJ-1/PfpI family protein</fullName>
        <ecNumber evidence="3">4.2.1.-</ecNumber>
    </submittedName>
</protein>
<evidence type="ECO:0000313" key="3">
    <source>
        <dbReference type="EMBL" id="MEN2793246.1"/>
    </source>
</evidence>
<dbReference type="InterPro" id="IPR052158">
    <property type="entry name" value="INH-QAR"/>
</dbReference>
<dbReference type="InterPro" id="IPR002818">
    <property type="entry name" value="DJ-1/PfpI"/>
</dbReference>
<dbReference type="RefSeq" id="WP_343888455.1">
    <property type="nucleotide sequence ID" value="NZ_BAAAEH010000009.1"/>
</dbReference>
<dbReference type="EMBL" id="JBDIME010000041">
    <property type="protein sequence ID" value="MEN2793246.1"/>
    <property type="molecule type" value="Genomic_DNA"/>
</dbReference>
<dbReference type="CDD" id="cd03139">
    <property type="entry name" value="GATase1_PfpI_2"/>
    <property type="match status" value="1"/>
</dbReference>
<keyword evidence="1" id="KW-0732">Signal</keyword>
<dbReference type="EC" id="4.2.1.-" evidence="3"/>
<gene>
    <name evidence="3" type="ORF">ABC974_26720</name>
</gene>
<dbReference type="SUPFAM" id="SSF52317">
    <property type="entry name" value="Class I glutamine amidotransferase-like"/>
    <property type="match status" value="1"/>
</dbReference>